<name>A0AAW1QRX1_9CHLO</name>
<evidence type="ECO:0000256" key="2">
    <source>
        <dbReference type="ARBA" id="ARBA00022679"/>
    </source>
</evidence>
<dbReference type="InterPro" id="IPR008271">
    <property type="entry name" value="Ser/Thr_kinase_AS"/>
</dbReference>
<keyword evidence="2" id="KW-0808">Transferase</keyword>
<dbReference type="Gene3D" id="3.30.200.20">
    <property type="entry name" value="Phosphorylase Kinase, domain 1"/>
    <property type="match status" value="1"/>
</dbReference>
<keyword evidence="9" id="KW-1185">Reference proteome</keyword>
<evidence type="ECO:0000256" key="5">
    <source>
        <dbReference type="ARBA" id="ARBA00022840"/>
    </source>
</evidence>
<dbReference type="Proteomes" id="UP001489004">
    <property type="component" value="Unassembled WGS sequence"/>
</dbReference>
<keyword evidence="4" id="KW-0418">Kinase</keyword>
<organism evidence="8 9">
    <name type="scientific">[Myrmecia] bisecta</name>
    <dbReference type="NCBI Taxonomy" id="41462"/>
    <lineage>
        <taxon>Eukaryota</taxon>
        <taxon>Viridiplantae</taxon>
        <taxon>Chlorophyta</taxon>
        <taxon>core chlorophytes</taxon>
        <taxon>Trebouxiophyceae</taxon>
        <taxon>Trebouxiales</taxon>
        <taxon>Trebouxiaceae</taxon>
        <taxon>Myrmecia</taxon>
    </lineage>
</organism>
<dbReference type="InterPro" id="IPR011009">
    <property type="entry name" value="Kinase-like_dom_sf"/>
</dbReference>
<evidence type="ECO:0000259" key="7">
    <source>
        <dbReference type="PROSITE" id="PS50011"/>
    </source>
</evidence>
<protein>
    <recommendedName>
        <fullName evidence="7">Protein kinase domain-containing protein</fullName>
    </recommendedName>
</protein>
<sequence>MFALPIGPRVSALSGGSQPLDKVYLSSRDRAKLRRALESEVASLKRAQVSRNVVHLEGCFEDDASVYIVTEFCDGIDLASYVKEHGPLPESQAAAIIHECLEVLAVCHDKHILHGDIKPDNFMVRNAAAAAFVPASGAPQEDDRQPPHEQPAPASDQATAAATATQVVPPGRILHEPRGTPAYTAPEVYTRKYNKMADMWSLGVTCYYLLTGTYPYWHDMEAQPPREVMKTIIRQPFHLQDDARLAHVSPECRDFLDRLLQHNLSRRLTAHAALNHAWVSQTLP</sequence>
<feature type="domain" description="Protein kinase" evidence="7">
    <location>
        <begin position="1"/>
        <end position="279"/>
    </location>
</feature>
<evidence type="ECO:0000313" key="9">
    <source>
        <dbReference type="Proteomes" id="UP001489004"/>
    </source>
</evidence>
<evidence type="ECO:0000256" key="4">
    <source>
        <dbReference type="ARBA" id="ARBA00022777"/>
    </source>
</evidence>
<evidence type="ECO:0000256" key="6">
    <source>
        <dbReference type="SAM" id="MobiDB-lite"/>
    </source>
</evidence>
<accession>A0AAW1QRX1</accession>
<dbReference type="PROSITE" id="PS00108">
    <property type="entry name" value="PROTEIN_KINASE_ST"/>
    <property type="match status" value="1"/>
</dbReference>
<dbReference type="PROSITE" id="PS50011">
    <property type="entry name" value="PROTEIN_KINASE_DOM"/>
    <property type="match status" value="1"/>
</dbReference>
<keyword evidence="5" id="KW-0067">ATP-binding</keyword>
<dbReference type="GO" id="GO:0005524">
    <property type="term" value="F:ATP binding"/>
    <property type="evidence" value="ECO:0007669"/>
    <property type="project" value="UniProtKB-KW"/>
</dbReference>
<dbReference type="SUPFAM" id="SSF56112">
    <property type="entry name" value="Protein kinase-like (PK-like)"/>
    <property type="match status" value="1"/>
</dbReference>
<gene>
    <name evidence="8" type="ORF">WJX72_006796</name>
</gene>
<dbReference type="Gene3D" id="1.10.510.10">
    <property type="entry name" value="Transferase(Phosphotransferase) domain 1"/>
    <property type="match status" value="1"/>
</dbReference>
<keyword evidence="3" id="KW-0547">Nucleotide-binding</keyword>
<proteinExistence type="predicted"/>
<evidence type="ECO:0000313" key="8">
    <source>
        <dbReference type="EMBL" id="KAK9823985.1"/>
    </source>
</evidence>
<dbReference type="EMBL" id="JALJOR010000002">
    <property type="protein sequence ID" value="KAK9823985.1"/>
    <property type="molecule type" value="Genomic_DNA"/>
</dbReference>
<dbReference type="InterPro" id="IPR000719">
    <property type="entry name" value="Prot_kinase_dom"/>
</dbReference>
<dbReference type="GO" id="GO:0004674">
    <property type="term" value="F:protein serine/threonine kinase activity"/>
    <property type="evidence" value="ECO:0007669"/>
    <property type="project" value="UniProtKB-KW"/>
</dbReference>
<reference evidence="8 9" key="1">
    <citation type="journal article" date="2024" name="Nat. Commun.">
        <title>Phylogenomics reveals the evolutionary origins of lichenization in chlorophyte algae.</title>
        <authorList>
            <person name="Puginier C."/>
            <person name="Libourel C."/>
            <person name="Otte J."/>
            <person name="Skaloud P."/>
            <person name="Haon M."/>
            <person name="Grisel S."/>
            <person name="Petersen M."/>
            <person name="Berrin J.G."/>
            <person name="Delaux P.M."/>
            <person name="Dal Grande F."/>
            <person name="Keller J."/>
        </authorList>
    </citation>
    <scope>NUCLEOTIDE SEQUENCE [LARGE SCALE GENOMIC DNA]</scope>
    <source>
        <strain evidence="8 9">SAG 2043</strain>
    </source>
</reference>
<dbReference type="PANTHER" id="PTHR24349">
    <property type="entry name" value="SERINE/THREONINE-PROTEIN KINASE"/>
    <property type="match status" value="1"/>
</dbReference>
<dbReference type="AlphaFoldDB" id="A0AAW1QRX1"/>
<feature type="region of interest" description="Disordered" evidence="6">
    <location>
        <begin position="135"/>
        <end position="163"/>
    </location>
</feature>
<comment type="caution">
    <text evidence="8">The sequence shown here is derived from an EMBL/GenBank/DDBJ whole genome shotgun (WGS) entry which is preliminary data.</text>
</comment>
<evidence type="ECO:0000256" key="1">
    <source>
        <dbReference type="ARBA" id="ARBA00022527"/>
    </source>
</evidence>
<dbReference type="InterPro" id="IPR050205">
    <property type="entry name" value="CDPK_Ser/Thr_kinases"/>
</dbReference>
<dbReference type="SMART" id="SM00220">
    <property type="entry name" value="S_TKc"/>
    <property type="match status" value="1"/>
</dbReference>
<dbReference type="Pfam" id="PF00069">
    <property type="entry name" value="Pkinase"/>
    <property type="match status" value="1"/>
</dbReference>
<keyword evidence="1" id="KW-0723">Serine/threonine-protein kinase</keyword>
<evidence type="ECO:0000256" key="3">
    <source>
        <dbReference type="ARBA" id="ARBA00022741"/>
    </source>
</evidence>
<feature type="compositionally biased region" description="Low complexity" evidence="6">
    <location>
        <begin position="151"/>
        <end position="163"/>
    </location>
</feature>